<name>A0A0H3ZMS9_9VIBR</name>
<dbReference type="AlphaFoldDB" id="A0A0H3ZMS9"/>
<dbReference type="EMBL" id="KP795448">
    <property type="protein sequence ID" value="AKN35732.1"/>
    <property type="molecule type" value="Genomic_DNA"/>
</dbReference>
<organism evidence="2">
    <name type="scientific">Vibrio genomosp. F6</name>
    <dbReference type="NCBI Taxonomy" id="723172"/>
    <lineage>
        <taxon>Bacteria</taxon>
        <taxon>Pseudomonadati</taxon>
        <taxon>Pseudomonadota</taxon>
        <taxon>Gammaproteobacteria</taxon>
        <taxon>Vibrionales</taxon>
        <taxon>Vibrionaceae</taxon>
        <taxon>Vibrio</taxon>
    </lineage>
</organism>
<sequence>MTIESNKNAVTQSIYSTNNQELLDVHKQAFSLSSNEWAGFRQWIGVGRKVKKGAKGCQILMVCEKKTDVKQEGEEEKKRQVVKSLYVFNKEHTEALEQRSE</sequence>
<evidence type="ECO:0000313" key="2">
    <source>
        <dbReference type="EMBL" id="AKN35732.1"/>
    </source>
</evidence>
<dbReference type="Pfam" id="PF08401">
    <property type="entry name" value="ArdcN"/>
    <property type="match status" value="1"/>
</dbReference>
<dbReference type="InterPro" id="IPR013610">
    <property type="entry name" value="ArdC_N"/>
</dbReference>
<dbReference type="GO" id="GO:0003697">
    <property type="term" value="F:single-stranded DNA binding"/>
    <property type="evidence" value="ECO:0007669"/>
    <property type="project" value="InterPro"/>
</dbReference>
<feature type="domain" description="N-terminal" evidence="1">
    <location>
        <begin position="6"/>
        <end position="88"/>
    </location>
</feature>
<evidence type="ECO:0000259" key="1">
    <source>
        <dbReference type="Pfam" id="PF08401"/>
    </source>
</evidence>
<protein>
    <recommendedName>
        <fullName evidence="1">N-terminal domain-containing protein</fullName>
    </recommendedName>
</protein>
<accession>A0A0H3ZMS9</accession>
<reference evidence="2" key="1">
    <citation type="journal article" date="2015" name="MBio">
        <title>Eco-Evolutionary Dynamics of Episomes among Ecologically Cohesive Bacterial Populations.</title>
        <authorList>
            <person name="Xue H."/>
            <person name="Cordero O.X."/>
            <person name="Camas F.M."/>
            <person name="Trimble W."/>
            <person name="Meyer F."/>
            <person name="Guglielmini J."/>
            <person name="Rocha E.P."/>
            <person name="Polz M.F."/>
        </authorList>
    </citation>
    <scope>NUCLEOTIDE SEQUENCE</scope>
    <source>
        <strain evidence="2">FF_110</strain>
    </source>
</reference>
<proteinExistence type="predicted"/>